<sequence length="801" mass="95341">MALTTRGGAGGGDPAKAPSASDPSLGFLTKRDTEVKLPRATRVKNKTPAPIQITAEQILREARERQEPEIRPPKQKITDPHELSDYRLRKRKEFEDVIRRVRWSVSAWVKYARWEEQQRDFARARSVYERALDVAHRDHTLWLKYAEFEMRNRFVNHARNVWDRAVSLLPRVDQLWYKYIHMEELLGAVANARQVFERWMSWRPDTAGWNSYIKFELRYGEVERARAIYERFVAEHPRPDTFIRYAKFEMKRGEVERARRVYERAADLLADDEDAEVLFVAFAEFEERCREVERARAIYKYALDRVPKGRAEELYRKFLAFEKQFGDREGIEDAIVGKRRFQYEDEVRKNPLNYDSWFDYIRLEESVGNKDRIREVYERAIANVPPAEEKRYWQRYIYLWINYALYEELDAQDRERTREVYKECLRLIPHKKFTFAKMWLMAAQFEIRQRNLKAARQILGNAIGMAPKGKIFKKYIEIELYLGNFDRCRTLYEKYIEWSPANCYAWRKYAELEKNLSETDRARSIYELAIAQPALDTPEVLWKPKFNSSLGIGSILIEHESIESDNVLFRHEKLCSNNYEKKAEKYETLKPCPEHRIVLNLINTIFYIWMLTNSCPTLNSQEYLQFEIDENEFERTRQLYERLLDRTKHLKVWISYAEFEASAGLGGEDGEDGEDKEKKNEVSYQEQQMERVQKCRAVFERAFDYFRTSAPELKEERAMLLEEWLNKEVNFGDLGDVSLVQKKAPRKVKRKRPIPTEDGSTIAYEEYIDYIFPDEVALAPNLKILEAAYKWKKQKTGDGDE</sequence>
<keyword evidence="3" id="KW-0507">mRNA processing</keyword>
<dbReference type="InterPro" id="IPR055430">
    <property type="entry name" value="HAT_Syf1_CNRKL1_C"/>
</dbReference>
<dbReference type="InterPro" id="IPR055433">
    <property type="entry name" value="HAT_Syf1-like_N"/>
</dbReference>
<evidence type="ECO:0000256" key="7">
    <source>
        <dbReference type="ARBA" id="ARBA00023242"/>
    </source>
</evidence>
<protein>
    <submittedName>
        <fullName evidence="12">Crooked neck-like protein 1</fullName>
    </submittedName>
</protein>
<feature type="region of interest" description="Disordered" evidence="9">
    <location>
        <begin position="1"/>
        <end position="32"/>
    </location>
</feature>
<organism evidence="12">
    <name type="scientific">Zea mays</name>
    <name type="common">Maize</name>
    <dbReference type="NCBI Taxonomy" id="4577"/>
    <lineage>
        <taxon>Eukaryota</taxon>
        <taxon>Viridiplantae</taxon>
        <taxon>Streptophyta</taxon>
        <taxon>Embryophyta</taxon>
        <taxon>Tracheophyta</taxon>
        <taxon>Spermatophyta</taxon>
        <taxon>Magnoliopsida</taxon>
        <taxon>Liliopsida</taxon>
        <taxon>Poales</taxon>
        <taxon>Poaceae</taxon>
        <taxon>PACMAD clade</taxon>
        <taxon>Panicoideae</taxon>
        <taxon>Andropogonodae</taxon>
        <taxon>Andropogoneae</taxon>
        <taxon>Tripsacinae</taxon>
        <taxon>Zea</taxon>
    </lineage>
</organism>
<dbReference type="GO" id="GO:0005681">
    <property type="term" value="C:spliceosomal complex"/>
    <property type="evidence" value="ECO:0007669"/>
    <property type="project" value="UniProtKB-KW"/>
</dbReference>
<dbReference type="InterPro" id="IPR011990">
    <property type="entry name" value="TPR-like_helical_dom_sf"/>
</dbReference>
<feature type="domain" description="Pre-mRNA-splicing factor Syf1-like N-terminal HAT-repeats" evidence="11">
    <location>
        <begin position="341"/>
        <end position="500"/>
    </location>
</feature>
<dbReference type="InterPro" id="IPR003107">
    <property type="entry name" value="HAT"/>
</dbReference>
<name>A0A317YJR2_MAIZE</name>
<evidence type="ECO:0000256" key="4">
    <source>
        <dbReference type="ARBA" id="ARBA00022728"/>
    </source>
</evidence>
<gene>
    <name evidence="12" type="primary">Crnkl1_0</name>
    <name evidence="12" type="ORF">Zm00014a_018545</name>
</gene>
<evidence type="ECO:0000256" key="3">
    <source>
        <dbReference type="ARBA" id="ARBA00022664"/>
    </source>
</evidence>
<comment type="caution">
    <text evidence="12">The sequence shown here is derived from an EMBL/GenBank/DDBJ whole genome shotgun (WGS) entry which is preliminary data.</text>
</comment>
<dbReference type="GO" id="GO:0000398">
    <property type="term" value="P:mRNA splicing, via spliceosome"/>
    <property type="evidence" value="ECO:0007669"/>
    <property type="project" value="InterPro"/>
</dbReference>
<keyword evidence="5" id="KW-0677">Repeat</keyword>
<evidence type="ECO:0000256" key="1">
    <source>
        <dbReference type="ARBA" id="ARBA00004123"/>
    </source>
</evidence>
<evidence type="ECO:0000256" key="9">
    <source>
        <dbReference type="SAM" id="MobiDB-lite"/>
    </source>
</evidence>
<feature type="region of interest" description="Disordered" evidence="9">
    <location>
        <begin position="665"/>
        <end position="685"/>
    </location>
</feature>
<evidence type="ECO:0000256" key="2">
    <source>
        <dbReference type="ARBA" id="ARBA00008644"/>
    </source>
</evidence>
<dbReference type="PANTHER" id="PTHR11246:SF3">
    <property type="entry name" value="CROOKED NECK-LIKE PROTEIN 1"/>
    <property type="match status" value="1"/>
</dbReference>
<evidence type="ECO:0000256" key="6">
    <source>
        <dbReference type="ARBA" id="ARBA00023187"/>
    </source>
</evidence>
<dbReference type="AlphaFoldDB" id="A0A317YJR2"/>
<evidence type="ECO:0000256" key="5">
    <source>
        <dbReference type="ARBA" id="ARBA00022737"/>
    </source>
</evidence>
<dbReference type="Proteomes" id="UP000251960">
    <property type="component" value="Chromosome 1"/>
</dbReference>
<comment type="subcellular location">
    <subcellularLocation>
        <location evidence="1">Nucleus</location>
    </subcellularLocation>
</comment>
<dbReference type="FunFam" id="1.25.40.10:FF:000048">
    <property type="entry name" value="Cell cycle control protein"/>
    <property type="match status" value="1"/>
</dbReference>
<dbReference type="PANTHER" id="PTHR11246">
    <property type="entry name" value="PRE-MRNA SPLICING FACTOR"/>
    <property type="match status" value="1"/>
</dbReference>
<accession>A0A317YJR2</accession>
<dbReference type="Pfam" id="PF23233">
    <property type="entry name" value="HAT_Syf1_CNRKL1_N"/>
    <property type="match status" value="1"/>
</dbReference>
<keyword evidence="7" id="KW-0539">Nucleus</keyword>
<feature type="domain" description="Pre-mRNA-splicing factor Syf1/CRNKL1-like C-terminal HAT-repeats" evidence="10">
    <location>
        <begin position="88"/>
        <end position="333"/>
    </location>
</feature>
<reference evidence="12" key="1">
    <citation type="journal article" date="2018" name="Nat. Genet.">
        <title>Extensive intraspecific gene order and gene structural variations between Mo17 and other maize genomes.</title>
        <authorList>
            <person name="Sun S."/>
            <person name="Zhou Y."/>
            <person name="Chen J."/>
            <person name="Shi J."/>
            <person name="Zhao H."/>
            <person name="Zhao H."/>
            <person name="Song W."/>
            <person name="Zhang M."/>
            <person name="Cui Y."/>
            <person name="Dong X."/>
            <person name="Liu H."/>
            <person name="Ma X."/>
            <person name="Jiao Y."/>
            <person name="Wang B."/>
            <person name="Wei X."/>
            <person name="Stein J.C."/>
            <person name="Glaubitz J.C."/>
            <person name="Lu F."/>
            <person name="Yu G."/>
            <person name="Liang C."/>
            <person name="Fengler K."/>
            <person name="Li B."/>
            <person name="Rafalski A."/>
            <person name="Schnable P.S."/>
            <person name="Ware D.H."/>
            <person name="Buckler E.S."/>
            <person name="Lai J."/>
        </authorList>
    </citation>
    <scope>NUCLEOTIDE SEQUENCE [LARGE SCALE GENOMIC DNA]</scope>
    <source>
        <tissue evidence="12">Seedling</tissue>
    </source>
</reference>
<keyword evidence="6" id="KW-0508">mRNA splicing</keyword>
<proteinExistence type="inferred from homology"/>
<evidence type="ECO:0000313" key="12">
    <source>
        <dbReference type="EMBL" id="PWZ58947.1"/>
    </source>
</evidence>
<dbReference type="FunFam" id="1.25.40.10:FF:000072">
    <property type="entry name" value="Crooked neck-like protein 1"/>
    <property type="match status" value="1"/>
</dbReference>
<dbReference type="ExpressionAtlas" id="A0A317YJR2">
    <property type="expression patterns" value="baseline and differential"/>
</dbReference>
<comment type="function">
    <text evidence="8">Involved in pre-mRNA splicing and cell cycle progression. Required for the spliceosome assembly and initiation of the DNA replication.</text>
</comment>
<comment type="similarity">
    <text evidence="2">Belongs to the crooked-neck family.</text>
</comment>
<keyword evidence="4" id="KW-0747">Spliceosome</keyword>
<evidence type="ECO:0000259" key="11">
    <source>
        <dbReference type="Pfam" id="PF23233"/>
    </source>
</evidence>
<evidence type="ECO:0000256" key="8">
    <source>
        <dbReference type="ARBA" id="ARBA00037040"/>
    </source>
</evidence>
<dbReference type="InterPro" id="IPR045075">
    <property type="entry name" value="Syf1-like"/>
</dbReference>
<evidence type="ECO:0000259" key="10">
    <source>
        <dbReference type="Pfam" id="PF23231"/>
    </source>
</evidence>
<dbReference type="FunFam" id="1.25.40.10:FF:002583">
    <property type="entry name" value="Crooked neck protein, putative / cell cycle protein"/>
    <property type="match status" value="1"/>
</dbReference>
<dbReference type="SUPFAM" id="SSF48452">
    <property type="entry name" value="TPR-like"/>
    <property type="match status" value="4"/>
</dbReference>
<dbReference type="EMBL" id="NCVQ01000001">
    <property type="protein sequence ID" value="PWZ58947.1"/>
    <property type="molecule type" value="Genomic_DNA"/>
</dbReference>
<dbReference type="Pfam" id="PF23231">
    <property type="entry name" value="HAT_Syf1_CNRKL1_C"/>
    <property type="match status" value="1"/>
</dbReference>
<dbReference type="Gene3D" id="1.25.40.10">
    <property type="entry name" value="Tetratricopeptide repeat domain"/>
    <property type="match status" value="3"/>
</dbReference>
<dbReference type="SMART" id="SM00386">
    <property type="entry name" value="HAT"/>
    <property type="match status" value="13"/>
</dbReference>